<evidence type="ECO:0000256" key="4">
    <source>
        <dbReference type="ARBA" id="ARBA00040795"/>
    </source>
</evidence>
<dbReference type="Pfam" id="PF02383">
    <property type="entry name" value="Syja_N"/>
    <property type="match status" value="1"/>
</dbReference>
<evidence type="ECO:0000256" key="5">
    <source>
        <dbReference type="ARBA" id="ARBA00041396"/>
    </source>
</evidence>
<dbReference type="GO" id="GO:0043812">
    <property type="term" value="F:phosphatidylinositol-4-phosphate phosphatase activity"/>
    <property type="evidence" value="ECO:0007669"/>
    <property type="project" value="TreeGrafter"/>
</dbReference>
<accession>A0A5E4Q274</accession>
<comment type="catalytic activity">
    <reaction evidence="3">
        <text>a 1,2-diacyl-sn-glycero-3-phospho-(1D-myo-inositol 4-phosphate) + H2O = a 1,2-diacyl-sn-glycero-3-phospho-(1D-myo-inositol) + phosphate</text>
        <dbReference type="Rhea" id="RHEA:55652"/>
        <dbReference type="ChEBI" id="CHEBI:15377"/>
        <dbReference type="ChEBI" id="CHEBI:43474"/>
        <dbReference type="ChEBI" id="CHEBI:57880"/>
        <dbReference type="ChEBI" id="CHEBI:58178"/>
    </reaction>
    <physiologicalReaction direction="left-to-right" evidence="3">
        <dbReference type="Rhea" id="RHEA:55653"/>
    </physiologicalReaction>
</comment>
<evidence type="ECO:0000313" key="9">
    <source>
        <dbReference type="Proteomes" id="UP000324832"/>
    </source>
</evidence>
<dbReference type="AlphaFoldDB" id="A0A5E4Q274"/>
<evidence type="ECO:0000256" key="3">
    <source>
        <dbReference type="ARBA" id="ARBA00036807"/>
    </source>
</evidence>
<reference evidence="8 9" key="1">
    <citation type="submission" date="2017-07" db="EMBL/GenBank/DDBJ databases">
        <authorList>
            <person name="Talla V."/>
            <person name="Backstrom N."/>
        </authorList>
    </citation>
    <scope>NUCLEOTIDE SEQUENCE [LARGE SCALE GENOMIC DNA]</scope>
</reference>
<keyword evidence="9" id="KW-1185">Reference proteome</keyword>
<feature type="domain" description="SAC" evidence="7">
    <location>
        <begin position="62"/>
        <end position="154"/>
    </location>
</feature>
<evidence type="ECO:0000256" key="2">
    <source>
        <dbReference type="ARBA" id="ARBA00036631"/>
    </source>
</evidence>
<dbReference type="GO" id="GO:0046856">
    <property type="term" value="P:phosphatidylinositol dephosphorylation"/>
    <property type="evidence" value="ECO:0007669"/>
    <property type="project" value="TreeGrafter"/>
</dbReference>
<dbReference type="PANTHER" id="PTHR45662:SF2">
    <property type="entry name" value="PHOSPHATIDYLINOSITOL-3-PHOSPHATASE SAC1"/>
    <property type="match status" value="1"/>
</dbReference>
<proteinExistence type="predicted"/>
<gene>
    <name evidence="8" type="ORF">LSINAPIS_LOCUS4042</name>
</gene>
<name>A0A5E4Q274_9NEOP</name>
<sequence>MADQTLIHDDIKLYTTAEKFYFKPTINPTEILVIDRISAEACVKGINEVKIPIPANAYKPVCGFLGSIKLISGHYLVVAKYRIVVGKINGHDIYKLAGTDIIPYARSTTHLTNKQIDDNNAYERLLRAALDMPGMYFSYGYDLTHTMQRLHSVAPDCRNKQCDNIGSPADLDPGVATLPWRGRREVIVRADAGLDPAVLEPVPGPQVQAAHVAGARRPH</sequence>
<evidence type="ECO:0000313" key="8">
    <source>
        <dbReference type="EMBL" id="VVC91344.1"/>
    </source>
</evidence>
<dbReference type="InterPro" id="IPR002013">
    <property type="entry name" value="SAC_dom"/>
</dbReference>
<dbReference type="GO" id="GO:0004438">
    <property type="term" value="F:phosphatidylinositol-3-phosphate phosphatase activity"/>
    <property type="evidence" value="ECO:0007669"/>
    <property type="project" value="UniProtKB-EC"/>
</dbReference>
<dbReference type="EC" id="3.1.3.64" evidence="1"/>
<organism evidence="8 9">
    <name type="scientific">Leptidea sinapis</name>
    <dbReference type="NCBI Taxonomy" id="189913"/>
    <lineage>
        <taxon>Eukaryota</taxon>
        <taxon>Metazoa</taxon>
        <taxon>Ecdysozoa</taxon>
        <taxon>Arthropoda</taxon>
        <taxon>Hexapoda</taxon>
        <taxon>Insecta</taxon>
        <taxon>Pterygota</taxon>
        <taxon>Neoptera</taxon>
        <taxon>Endopterygota</taxon>
        <taxon>Lepidoptera</taxon>
        <taxon>Glossata</taxon>
        <taxon>Ditrysia</taxon>
        <taxon>Papilionoidea</taxon>
        <taxon>Pieridae</taxon>
        <taxon>Dismorphiinae</taxon>
        <taxon>Leptidea</taxon>
    </lineage>
</organism>
<dbReference type="GO" id="GO:0005783">
    <property type="term" value="C:endoplasmic reticulum"/>
    <property type="evidence" value="ECO:0007669"/>
    <property type="project" value="TreeGrafter"/>
</dbReference>
<dbReference type="Proteomes" id="UP000324832">
    <property type="component" value="Unassembled WGS sequence"/>
</dbReference>
<dbReference type="PANTHER" id="PTHR45662">
    <property type="entry name" value="PHOSPHATIDYLINOSITIDE PHOSPHATASE SAC1"/>
    <property type="match status" value="1"/>
</dbReference>
<protein>
    <recommendedName>
        <fullName evidence="4">Phosphatidylinositol-3-phosphatase SAC1</fullName>
        <ecNumber evidence="1">3.1.3.64</ecNumber>
    </recommendedName>
    <alternativeName>
        <fullName evidence="6">Phosphatidylinositol-4-phosphate phosphatase</fullName>
    </alternativeName>
    <alternativeName>
        <fullName evidence="5">Suppressor of actin mutations 1-like protein</fullName>
    </alternativeName>
</protein>
<dbReference type="EMBL" id="FZQP02001026">
    <property type="protein sequence ID" value="VVC91344.1"/>
    <property type="molecule type" value="Genomic_DNA"/>
</dbReference>
<evidence type="ECO:0000259" key="7">
    <source>
        <dbReference type="Pfam" id="PF02383"/>
    </source>
</evidence>
<evidence type="ECO:0000256" key="6">
    <source>
        <dbReference type="ARBA" id="ARBA00041911"/>
    </source>
</evidence>
<comment type="catalytic activity">
    <reaction evidence="2">
        <text>a 1,2-diacyl-sn-glycero-3-phospho-(1D-myo-inositol-3-phosphate) + H2O = a 1,2-diacyl-sn-glycero-3-phospho-(1D-myo-inositol) + phosphate</text>
        <dbReference type="Rhea" id="RHEA:12316"/>
        <dbReference type="ChEBI" id="CHEBI:15377"/>
        <dbReference type="ChEBI" id="CHEBI:43474"/>
        <dbReference type="ChEBI" id="CHEBI:57880"/>
        <dbReference type="ChEBI" id="CHEBI:58088"/>
        <dbReference type="EC" id="3.1.3.64"/>
    </reaction>
    <physiologicalReaction direction="left-to-right" evidence="2">
        <dbReference type="Rhea" id="RHEA:12317"/>
    </physiologicalReaction>
</comment>
<evidence type="ECO:0000256" key="1">
    <source>
        <dbReference type="ARBA" id="ARBA00013038"/>
    </source>
</evidence>